<dbReference type="Pfam" id="PF13560">
    <property type="entry name" value="HTH_31"/>
    <property type="match status" value="1"/>
</dbReference>
<feature type="domain" description="HTH cro/C1-type" evidence="1">
    <location>
        <begin position="7"/>
        <end position="62"/>
    </location>
</feature>
<gene>
    <name evidence="2" type="ORF">OUY18_07835</name>
</gene>
<dbReference type="PROSITE" id="PS50943">
    <property type="entry name" value="HTH_CROC1"/>
    <property type="match status" value="1"/>
</dbReference>
<dbReference type="CDD" id="cd00093">
    <property type="entry name" value="HTH_XRE"/>
    <property type="match status" value="1"/>
</dbReference>
<dbReference type="Proteomes" id="UP001082703">
    <property type="component" value="Unassembled WGS sequence"/>
</dbReference>
<dbReference type="SMART" id="SM00530">
    <property type="entry name" value="HTH_XRE"/>
    <property type="match status" value="1"/>
</dbReference>
<dbReference type="RefSeq" id="WP_268058211.1">
    <property type="nucleotide sequence ID" value="NZ_JAPOHA010000007.1"/>
</dbReference>
<evidence type="ECO:0000313" key="3">
    <source>
        <dbReference type="Proteomes" id="UP001082703"/>
    </source>
</evidence>
<dbReference type="InterPro" id="IPR010982">
    <property type="entry name" value="Lambda_DNA-bd_dom_sf"/>
</dbReference>
<dbReference type="SUPFAM" id="SSF47413">
    <property type="entry name" value="lambda repressor-like DNA-binding domains"/>
    <property type="match status" value="1"/>
</dbReference>
<sequence>MITGKEFKEIREYKGLSLRDVAKFCDVSPQLIGQIEQGKKYFTENNYQQIIDAMNLATVAKANGKLEKHKGIKLTTNK</sequence>
<dbReference type="EMBL" id="JAPOHA010000007">
    <property type="protein sequence ID" value="MCY1714160.1"/>
    <property type="molecule type" value="Genomic_DNA"/>
</dbReference>
<name>A0ABT4BUZ7_9FIRM</name>
<evidence type="ECO:0000259" key="1">
    <source>
        <dbReference type="PROSITE" id="PS50943"/>
    </source>
</evidence>
<comment type="caution">
    <text evidence="2">The sequence shown here is derived from an EMBL/GenBank/DDBJ whole genome shotgun (WGS) entry which is preliminary data.</text>
</comment>
<evidence type="ECO:0000313" key="2">
    <source>
        <dbReference type="EMBL" id="MCY1714160.1"/>
    </source>
</evidence>
<keyword evidence="3" id="KW-1185">Reference proteome</keyword>
<proteinExistence type="predicted"/>
<accession>A0ABT4BUZ7</accession>
<protein>
    <submittedName>
        <fullName evidence="2">Helix-turn-helix transcriptional regulator</fullName>
    </submittedName>
</protein>
<reference evidence="2 3" key="1">
    <citation type="submission" date="2022-11" db="EMBL/GenBank/DDBJ databases">
        <authorList>
            <person name="Caiyu Z."/>
        </authorList>
    </citation>
    <scope>NUCLEOTIDE SEQUENCE [LARGE SCALE GENOMIC DNA]</scope>
    <source>
        <strain evidence="2 3">YR-4</strain>
    </source>
</reference>
<dbReference type="Gene3D" id="1.10.260.40">
    <property type="entry name" value="lambda repressor-like DNA-binding domains"/>
    <property type="match status" value="1"/>
</dbReference>
<dbReference type="InterPro" id="IPR001387">
    <property type="entry name" value="Cro/C1-type_HTH"/>
</dbReference>
<organism evidence="2 3">
    <name type="scientific">Caproiciproducens galactitolivorans</name>
    <dbReference type="NCBI Taxonomy" id="642589"/>
    <lineage>
        <taxon>Bacteria</taxon>
        <taxon>Bacillati</taxon>
        <taxon>Bacillota</taxon>
        <taxon>Clostridia</taxon>
        <taxon>Eubacteriales</taxon>
        <taxon>Acutalibacteraceae</taxon>
        <taxon>Caproiciproducens</taxon>
    </lineage>
</organism>